<evidence type="ECO:0000313" key="2">
    <source>
        <dbReference type="Proteomes" id="UP001060170"/>
    </source>
</evidence>
<dbReference type="Proteomes" id="UP001060170">
    <property type="component" value="Chromosome 18"/>
</dbReference>
<protein>
    <submittedName>
        <fullName evidence="1">Uncharacterized protein</fullName>
    </submittedName>
</protein>
<proteinExistence type="predicted"/>
<name>A0ACC0DPT9_9BASI</name>
<accession>A0ACC0DPT9</accession>
<gene>
    <name evidence="1" type="ORF">MJO28_016445</name>
</gene>
<sequence>MVEHRRNAPDGKKSSSSEGLNGCAKIIDRYSMPGSRCLAPTRALIVRELSMSEIPQAVELPERETLVTNTDKDCFLCMIKCPVLAGLIKILQGTSKLRHLDTQELLLSTEPMRVAICGAGSAGFYSASRPFALDQQATCTGPIEISIDLSMRLPSSFGLSRCGVAPDHPEVKVCLSLSLIPVTSGPEKLKSLNILGFIIWGTRLYSEKTQKNLHQIIEHRSD</sequence>
<reference evidence="1 2" key="3">
    <citation type="journal article" date="2022" name="Microbiol. Spectr.">
        <title>Folding features and dynamics of 3D genome architecture in plant fungal pathogens.</title>
        <authorList>
            <person name="Xia C."/>
        </authorList>
    </citation>
    <scope>NUCLEOTIDE SEQUENCE [LARGE SCALE GENOMIC DNA]</scope>
    <source>
        <strain evidence="1 2">93-210</strain>
    </source>
</reference>
<organism evidence="1 2">
    <name type="scientific">Puccinia striiformis f. sp. tritici</name>
    <dbReference type="NCBI Taxonomy" id="168172"/>
    <lineage>
        <taxon>Eukaryota</taxon>
        <taxon>Fungi</taxon>
        <taxon>Dikarya</taxon>
        <taxon>Basidiomycota</taxon>
        <taxon>Pucciniomycotina</taxon>
        <taxon>Pucciniomycetes</taxon>
        <taxon>Pucciniales</taxon>
        <taxon>Pucciniaceae</taxon>
        <taxon>Puccinia</taxon>
    </lineage>
</organism>
<evidence type="ECO:0000313" key="1">
    <source>
        <dbReference type="EMBL" id="KAI7935574.1"/>
    </source>
</evidence>
<reference evidence="2" key="1">
    <citation type="journal article" date="2018" name="BMC Genomics">
        <title>Genomic insights into host adaptation between the wheat stripe rust pathogen (Puccinia striiformis f. sp. tritici) and the barley stripe rust pathogen (Puccinia striiformis f. sp. hordei).</title>
        <authorList>
            <person name="Xia C."/>
            <person name="Wang M."/>
            <person name="Yin C."/>
            <person name="Cornejo O.E."/>
            <person name="Hulbert S.H."/>
            <person name="Chen X."/>
        </authorList>
    </citation>
    <scope>NUCLEOTIDE SEQUENCE [LARGE SCALE GENOMIC DNA]</scope>
    <source>
        <strain evidence="2">93-210</strain>
    </source>
</reference>
<dbReference type="EMBL" id="CM045882">
    <property type="protein sequence ID" value="KAI7935574.1"/>
    <property type="molecule type" value="Genomic_DNA"/>
</dbReference>
<keyword evidence="2" id="KW-1185">Reference proteome</keyword>
<reference evidence="2" key="2">
    <citation type="journal article" date="2018" name="Mol. Plant Microbe Interact.">
        <title>Genome sequence resources for the wheat stripe rust pathogen (Puccinia striiformis f. sp. tritici) and the barley stripe rust pathogen (Puccinia striiformis f. sp. hordei).</title>
        <authorList>
            <person name="Xia C."/>
            <person name="Wang M."/>
            <person name="Yin C."/>
            <person name="Cornejo O.E."/>
            <person name="Hulbert S.H."/>
            <person name="Chen X."/>
        </authorList>
    </citation>
    <scope>NUCLEOTIDE SEQUENCE [LARGE SCALE GENOMIC DNA]</scope>
    <source>
        <strain evidence="2">93-210</strain>
    </source>
</reference>
<comment type="caution">
    <text evidence="1">The sequence shown here is derived from an EMBL/GenBank/DDBJ whole genome shotgun (WGS) entry which is preliminary data.</text>
</comment>